<dbReference type="GO" id="GO:0044774">
    <property type="term" value="P:mitotic DNA integrity checkpoint signaling"/>
    <property type="evidence" value="ECO:0007669"/>
    <property type="project" value="TreeGrafter"/>
</dbReference>
<evidence type="ECO:0000313" key="2">
    <source>
        <dbReference type="EMBL" id="APL98295.1"/>
    </source>
</evidence>
<dbReference type="InterPro" id="IPR052709">
    <property type="entry name" value="Transposase-MT_Hybrid"/>
</dbReference>
<dbReference type="GO" id="GO:0015074">
    <property type="term" value="P:DNA integration"/>
    <property type="evidence" value="ECO:0007669"/>
    <property type="project" value="TreeGrafter"/>
</dbReference>
<dbReference type="GO" id="GO:0000729">
    <property type="term" value="P:DNA double-strand break processing"/>
    <property type="evidence" value="ECO:0007669"/>
    <property type="project" value="TreeGrafter"/>
</dbReference>
<dbReference type="GO" id="GO:0003690">
    <property type="term" value="F:double-stranded DNA binding"/>
    <property type="evidence" value="ECO:0007669"/>
    <property type="project" value="TreeGrafter"/>
</dbReference>
<dbReference type="GO" id="GO:0042800">
    <property type="term" value="F:histone H3K4 methyltransferase activity"/>
    <property type="evidence" value="ECO:0007669"/>
    <property type="project" value="TreeGrafter"/>
</dbReference>
<dbReference type="GO" id="GO:0000793">
    <property type="term" value="C:condensed chromosome"/>
    <property type="evidence" value="ECO:0007669"/>
    <property type="project" value="TreeGrafter"/>
</dbReference>
<accession>A0A1L5BY14</accession>
<dbReference type="GO" id="GO:0000014">
    <property type="term" value="F:single-stranded DNA endodeoxyribonuclease activity"/>
    <property type="evidence" value="ECO:0007669"/>
    <property type="project" value="TreeGrafter"/>
</dbReference>
<dbReference type="GO" id="GO:0003697">
    <property type="term" value="F:single-stranded DNA binding"/>
    <property type="evidence" value="ECO:0007669"/>
    <property type="project" value="TreeGrafter"/>
</dbReference>
<dbReference type="GO" id="GO:0046975">
    <property type="term" value="F:histone H3K36 methyltransferase activity"/>
    <property type="evidence" value="ECO:0007669"/>
    <property type="project" value="TreeGrafter"/>
</dbReference>
<dbReference type="PANTHER" id="PTHR46060:SF2">
    <property type="entry name" value="HISTONE-LYSINE N-METHYLTRANSFERASE SETMAR"/>
    <property type="match status" value="1"/>
</dbReference>
<sequence length="356" mass="41090">MISLDIAFNSYRRVNMEFTNAEIRAILKFSFVKGKSARETFREINGVLGDGTLSLRTAEEWFRRFRAGENDTMDKPAGGRPVTTNTDQIMENIELDRHVASRDIAQKMGVSHQTILNHLQKAGYTKKLDVWVPHDLTQKNLLDRINACDMLLKRNELDPFLKRMVTGDEKWITYDNIKRKRSWSKAGESSQTVAKPGLTARKVLLCVWWDWKGIIHYELLPYGQTLNSTIYCEQLDRLKQAIDQKRPELANRKGVVFHQDNARPHTSLMTRQKLRELGWEVLSHPPYSPDIAPSDYHLFLSMANALVGVKLNSKEACEKWLSEFFANKEGGFYEGGIMKLPSRWKQIIERNGAYLN</sequence>
<reference evidence="2" key="2">
    <citation type="submission" date="2016-09" db="EMBL/GenBank/DDBJ databases">
        <authorList>
            <person name="Capua I."/>
            <person name="De Benedictis P."/>
            <person name="Joannis T."/>
            <person name="Lombin L.H."/>
            <person name="Cattoli G."/>
        </authorList>
    </citation>
    <scope>NUCLEOTIDE SEQUENCE</scope>
</reference>
<dbReference type="Pfam" id="PF01359">
    <property type="entry name" value="Transposase_1"/>
    <property type="match status" value="1"/>
</dbReference>
<dbReference type="OrthoDB" id="4327074at2759"/>
<protein>
    <submittedName>
        <fullName evidence="2">Putative DD34D transposase</fullName>
    </submittedName>
</protein>
<name>A0A1L5BY14_BACRY</name>
<dbReference type="InterPro" id="IPR001888">
    <property type="entry name" value="Transposase_1"/>
</dbReference>
<dbReference type="GO" id="GO:0035861">
    <property type="term" value="C:site of double-strand break"/>
    <property type="evidence" value="ECO:0007669"/>
    <property type="project" value="TreeGrafter"/>
</dbReference>
<reference evidence="2" key="1">
    <citation type="journal article" date="2014" name="BMC Genomics">
        <title>The draft genome of the pest tephritid fruit fly Bactrocera tryoni: resources for the genomic analysis of hybridising species.</title>
        <authorList>
            <person name="Gilchrist A.S."/>
            <person name="Shearman D.C."/>
            <person name="Frommer M."/>
            <person name="Raphael K.A."/>
            <person name="Deshpande N.P."/>
            <person name="Wilkins M.R."/>
            <person name="Sherwin W.B."/>
            <person name="Sved J.A."/>
        </authorList>
    </citation>
    <scope>NUCLEOTIDE SEQUENCE</scope>
</reference>
<dbReference type="InterPro" id="IPR041426">
    <property type="entry name" value="Mos1_HTH"/>
</dbReference>
<organism evidence="2">
    <name type="scientific">Bactrocera tryoni</name>
    <name type="common">Queensland fruit fly</name>
    <name type="synonym">Tephritis tryoni</name>
    <dbReference type="NCBI Taxonomy" id="59916"/>
    <lineage>
        <taxon>Eukaryota</taxon>
        <taxon>Metazoa</taxon>
        <taxon>Ecdysozoa</taxon>
        <taxon>Arthropoda</taxon>
        <taxon>Hexapoda</taxon>
        <taxon>Insecta</taxon>
        <taxon>Pterygota</taxon>
        <taxon>Neoptera</taxon>
        <taxon>Endopterygota</taxon>
        <taxon>Diptera</taxon>
        <taxon>Brachycera</taxon>
        <taxon>Muscomorpha</taxon>
        <taxon>Tephritoidea</taxon>
        <taxon>Tephritidae</taxon>
        <taxon>Bactrocera</taxon>
        <taxon>Bactrocera</taxon>
    </lineage>
</organism>
<dbReference type="AlphaFoldDB" id="A0A1L5BY14"/>
<evidence type="ECO:0000259" key="1">
    <source>
        <dbReference type="Pfam" id="PF17906"/>
    </source>
</evidence>
<dbReference type="EMBL" id="KX931002">
    <property type="protein sequence ID" value="APL98295.1"/>
    <property type="molecule type" value="Genomic_DNA"/>
</dbReference>
<dbReference type="GO" id="GO:0044547">
    <property type="term" value="F:DNA topoisomerase binding"/>
    <property type="evidence" value="ECO:0007669"/>
    <property type="project" value="TreeGrafter"/>
</dbReference>
<dbReference type="Gene3D" id="1.10.10.1450">
    <property type="match status" value="1"/>
</dbReference>
<dbReference type="GO" id="GO:0031297">
    <property type="term" value="P:replication fork processing"/>
    <property type="evidence" value="ECO:0007669"/>
    <property type="project" value="TreeGrafter"/>
</dbReference>
<dbReference type="PANTHER" id="PTHR46060">
    <property type="entry name" value="MARINER MOS1 TRANSPOSASE-LIKE PROTEIN"/>
    <property type="match status" value="1"/>
</dbReference>
<dbReference type="Gene3D" id="3.30.420.10">
    <property type="entry name" value="Ribonuclease H-like superfamily/Ribonuclease H"/>
    <property type="match status" value="1"/>
</dbReference>
<dbReference type="GO" id="GO:0005634">
    <property type="term" value="C:nucleus"/>
    <property type="evidence" value="ECO:0007669"/>
    <property type="project" value="TreeGrafter"/>
</dbReference>
<dbReference type="InterPro" id="IPR036397">
    <property type="entry name" value="RNaseH_sf"/>
</dbReference>
<feature type="domain" description="Mos1 transposase HTH" evidence="1">
    <location>
        <begin position="23"/>
        <end position="69"/>
    </location>
</feature>
<dbReference type="GO" id="GO:0006303">
    <property type="term" value="P:double-strand break repair via nonhomologous end joining"/>
    <property type="evidence" value="ECO:0007669"/>
    <property type="project" value="TreeGrafter"/>
</dbReference>
<proteinExistence type="predicted"/>
<dbReference type="Pfam" id="PF17906">
    <property type="entry name" value="HTH_48"/>
    <property type="match status" value="1"/>
</dbReference>